<name>A0A9P8Y224_9PEZI</name>
<evidence type="ECO:0000256" key="1">
    <source>
        <dbReference type="ARBA" id="ARBA00007920"/>
    </source>
</evidence>
<dbReference type="GO" id="GO:0004622">
    <property type="term" value="F:phosphatidylcholine lysophospholipase activity"/>
    <property type="evidence" value="ECO:0007669"/>
    <property type="project" value="TreeGrafter"/>
</dbReference>
<keyword evidence="3" id="KW-1133">Transmembrane helix</keyword>
<feature type="domain" description="DUF676" evidence="4">
    <location>
        <begin position="10"/>
        <end position="208"/>
    </location>
</feature>
<dbReference type="AlphaFoldDB" id="A0A9P8Y224"/>
<proteinExistence type="inferred from homology"/>
<dbReference type="GO" id="GO:0005811">
    <property type="term" value="C:lipid droplet"/>
    <property type="evidence" value="ECO:0007669"/>
    <property type="project" value="TreeGrafter"/>
</dbReference>
<evidence type="ECO:0000313" key="5">
    <source>
        <dbReference type="EMBL" id="KAH7025733.1"/>
    </source>
</evidence>
<comment type="caution">
    <text evidence="5">The sequence shown here is derived from an EMBL/GenBank/DDBJ whole genome shotgun (WGS) entry which is preliminary data.</text>
</comment>
<dbReference type="GO" id="GO:0016042">
    <property type="term" value="P:lipid catabolic process"/>
    <property type="evidence" value="ECO:0007669"/>
    <property type="project" value="UniProtKB-KW"/>
</dbReference>
<dbReference type="SUPFAM" id="SSF53474">
    <property type="entry name" value="alpha/beta-Hydrolases"/>
    <property type="match status" value="1"/>
</dbReference>
<dbReference type="Gene3D" id="3.40.50.1820">
    <property type="entry name" value="alpha/beta hydrolase"/>
    <property type="match status" value="1"/>
</dbReference>
<dbReference type="Proteomes" id="UP000756346">
    <property type="component" value="Unassembled WGS sequence"/>
</dbReference>
<evidence type="ECO:0000256" key="2">
    <source>
        <dbReference type="ARBA" id="ARBA00022963"/>
    </source>
</evidence>
<dbReference type="OrthoDB" id="273452at2759"/>
<dbReference type="RefSeq" id="XP_046008950.1">
    <property type="nucleotide sequence ID" value="XM_046154663.1"/>
</dbReference>
<evidence type="ECO:0000259" key="4">
    <source>
        <dbReference type="Pfam" id="PF05057"/>
    </source>
</evidence>
<sequence length="443" mass="49537">MDFEGGTPAADHLCVLVHGLWGNPSHMHQVAKALRKKHAADKLHLLLVKRNQGSFTYDGIERGGERVVAEIQEELAAIRSRGGNISKISIVGYSLGGLVARYAVGLLYAKGIFDEIEPVNFTTFATPHLGVRTPLTGWHSRLWNELGARTLSMSGHQLFLIDEFRDTGRPLLAVLADPQSIFMNGLRKFKRRTLYSNIVNDRTVASFTSGIMKTDPYTDMKRVKANYVSGYEDVVLDPRNPVTPLALEKESRTLKSMTDSTVSYAKNMPVFALLAVLIPIGVAGFLASSVYQTVRSSRRIRLHELGQAGIKVADYRVPLLIRELRATAEETYESLNTAAHEQEYLASSDESEDESPARGFDKADAEILSLERKQSHQPLPTLALAPSQFTMINNLDTLNWNKYPVWIHNVRHSHAAIIVRSEVARFKEGYVVLSHWLDEEFIL</sequence>
<keyword evidence="3" id="KW-0812">Transmembrane</keyword>
<accession>A0A9P8Y224</accession>
<evidence type="ECO:0000313" key="6">
    <source>
        <dbReference type="Proteomes" id="UP000756346"/>
    </source>
</evidence>
<organism evidence="5 6">
    <name type="scientific">Microdochium trichocladiopsis</name>
    <dbReference type="NCBI Taxonomy" id="1682393"/>
    <lineage>
        <taxon>Eukaryota</taxon>
        <taxon>Fungi</taxon>
        <taxon>Dikarya</taxon>
        <taxon>Ascomycota</taxon>
        <taxon>Pezizomycotina</taxon>
        <taxon>Sordariomycetes</taxon>
        <taxon>Xylariomycetidae</taxon>
        <taxon>Xylariales</taxon>
        <taxon>Microdochiaceae</taxon>
        <taxon>Microdochium</taxon>
    </lineage>
</organism>
<dbReference type="InterPro" id="IPR029058">
    <property type="entry name" value="AB_hydrolase_fold"/>
</dbReference>
<reference evidence="5" key="1">
    <citation type="journal article" date="2021" name="Nat. Commun.">
        <title>Genetic determinants of endophytism in the Arabidopsis root mycobiome.</title>
        <authorList>
            <person name="Mesny F."/>
            <person name="Miyauchi S."/>
            <person name="Thiergart T."/>
            <person name="Pickel B."/>
            <person name="Atanasova L."/>
            <person name="Karlsson M."/>
            <person name="Huettel B."/>
            <person name="Barry K.W."/>
            <person name="Haridas S."/>
            <person name="Chen C."/>
            <person name="Bauer D."/>
            <person name="Andreopoulos W."/>
            <person name="Pangilinan J."/>
            <person name="LaButti K."/>
            <person name="Riley R."/>
            <person name="Lipzen A."/>
            <person name="Clum A."/>
            <person name="Drula E."/>
            <person name="Henrissat B."/>
            <person name="Kohler A."/>
            <person name="Grigoriev I.V."/>
            <person name="Martin F.M."/>
            <person name="Hacquard S."/>
        </authorList>
    </citation>
    <scope>NUCLEOTIDE SEQUENCE</scope>
    <source>
        <strain evidence="5">MPI-CAGE-CH-0230</strain>
    </source>
</reference>
<gene>
    <name evidence="5" type="ORF">B0I36DRAFT_329012</name>
</gene>
<dbReference type="InterPro" id="IPR044294">
    <property type="entry name" value="Lipase-like"/>
</dbReference>
<dbReference type="InterPro" id="IPR007751">
    <property type="entry name" value="DUF676_lipase-like"/>
</dbReference>
<dbReference type="EMBL" id="JAGTJQ010000008">
    <property type="protein sequence ID" value="KAH7025733.1"/>
    <property type="molecule type" value="Genomic_DNA"/>
</dbReference>
<keyword evidence="2" id="KW-0443">Lipid metabolism</keyword>
<feature type="transmembrane region" description="Helical" evidence="3">
    <location>
        <begin position="270"/>
        <end position="291"/>
    </location>
</feature>
<dbReference type="PANTHER" id="PTHR12482:SF65">
    <property type="entry name" value="ESTERASE, PUTATIVE (AFU_ORTHOLOGUE AFUA_3G12320)-RELATED"/>
    <property type="match status" value="1"/>
</dbReference>
<evidence type="ECO:0000256" key="3">
    <source>
        <dbReference type="SAM" id="Phobius"/>
    </source>
</evidence>
<dbReference type="GeneID" id="70184209"/>
<dbReference type="PANTHER" id="PTHR12482">
    <property type="entry name" value="LIPASE ROG1-RELATED-RELATED"/>
    <property type="match status" value="1"/>
</dbReference>
<keyword evidence="6" id="KW-1185">Reference proteome</keyword>
<dbReference type="Pfam" id="PF05057">
    <property type="entry name" value="DUF676"/>
    <property type="match status" value="1"/>
</dbReference>
<protein>
    <submittedName>
        <fullName evidence="5">Serine esterase-domain-containing protein</fullName>
    </submittedName>
</protein>
<keyword evidence="2" id="KW-0442">Lipid degradation</keyword>
<comment type="similarity">
    <text evidence="1">Belongs to the putative lipase ROG1 family.</text>
</comment>
<keyword evidence="3" id="KW-0472">Membrane</keyword>
<dbReference type="GO" id="GO:0047372">
    <property type="term" value="F:monoacylglycerol lipase activity"/>
    <property type="evidence" value="ECO:0007669"/>
    <property type="project" value="TreeGrafter"/>
</dbReference>